<dbReference type="InterPro" id="IPR013538">
    <property type="entry name" value="ASHA1/2-like_C"/>
</dbReference>
<evidence type="ECO:0000256" key="1">
    <source>
        <dbReference type="ARBA" id="ARBA00006817"/>
    </source>
</evidence>
<evidence type="ECO:0000313" key="3">
    <source>
        <dbReference type="EMBL" id="CCJ54425.1"/>
    </source>
</evidence>
<dbReference type="CDD" id="cd08896">
    <property type="entry name" value="SRPBCC_CalC_Aha1-like_3"/>
    <property type="match status" value="1"/>
</dbReference>
<sequence length="168" mass="18908">MTRQHSTQPDPKLDLVLERTIDVPPALVWQAWTQPEHIKHWLTPAPWQTVRCDVDLRPRGRFRFVMRSPEGEEHTHDCCYLEIVEGSRLVWTNALLPGFRPAGGGGDVPAFTAVIRIEPHDQGTRYTATAMHGTQAGCRQHSDMGFHDGWGAALDQLVAHARNMQQAS</sequence>
<organism evidence="3 4">
    <name type="scientific">Bordetella bronchiseptica 253</name>
    <dbReference type="NCBI Taxonomy" id="568707"/>
    <lineage>
        <taxon>Bacteria</taxon>
        <taxon>Pseudomonadati</taxon>
        <taxon>Pseudomonadota</taxon>
        <taxon>Betaproteobacteria</taxon>
        <taxon>Burkholderiales</taxon>
        <taxon>Alcaligenaceae</taxon>
        <taxon>Bordetella</taxon>
    </lineage>
</organism>
<name>A0A0C6P4J4_BORBO</name>
<dbReference type="EMBL" id="HE965806">
    <property type="protein sequence ID" value="CCJ54425.1"/>
    <property type="molecule type" value="Genomic_DNA"/>
</dbReference>
<dbReference type="HOGENOM" id="CLU_108923_6_1_4"/>
<accession>A0A0C6P4J4</accession>
<comment type="similarity">
    <text evidence="1">Belongs to the AHA1 family.</text>
</comment>
<dbReference type="AlphaFoldDB" id="A0A0C6P4J4"/>
<dbReference type="RefSeq" id="WP_015064462.1">
    <property type="nucleotide sequence ID" value="NC_019382.1"/>
</dbReference>
<evidence type="ECO:0000259" key="2">
    <source>
        <dbReference type="Pfam" id="PF08327"/>
    </source>
</evidence>
<protein>
    <recommendedName>
        <fullName evidence="2">Activator of Hsp90 ATPase homologue 1/2-like C-terminal domain-containing protein</fullName>
    </recommendedName>
</protein>
<dbReference type="SUPFAM" id="SSF55961">
    <property type="entry name" value="Bet v1-like"/>
    <property type="match status" value="1"/>
</dbReference>
<proteinExistence type="inferred from homology"/>
<dbReference type="Pfam" id="PF08327">
    <property type="entry name" value="AHSA1"/>
    <property type="match status" value="1"/>
</dbReference>
<dbReference type="Proteomes" id="UP000007564">
    <property type="component" value="Chromosome"/>
</dbReference>
<dbReference type="KEGG" id="bbh:BN112_2508"/>
<gene>
    <name evidence="3" type="ORF">BN112_2508</name>
</gene>
<dbReference type="Gene3D" id="3.30.530.20">
    <property type="match status" value="1"/>
</dbReference>
<dbReference type="InterPro" id="IPR023393">
    <property type="entry name" value="START-like_dom_sf"/>
</dbReference>
<dbReference type="OrthoDB" id="9805228at2"/>
<evidence type="ECO:0000313" key="4">
    <source>
        <dbReference type="Proteomes" id="UP000007564"/>
    </source>
</evidence>
<reference evidence="3 4" key="1">
    <citation type="journal article" date="2012" name="BMC Genomics">
        <title>Comparative genomics of the classical Bordetella subspecies: the evolution and exchange of virulence-associated diversity amongst closely related pathogens.</title>
        <authorList>
            <person name="Park J."/>
            <person name="Zhang Y."/>
            <person name="Buboltz A.M."/>
            <person name="Zhang X."/>
            <person name="Schuster S.C."/>
            <person name="Ahuja U."/>
            <person name="Liu M."/>
            <person name="Miller J.F."/>
            <person name="Sebaihia M."/>
            <person name="Bentley S.D."/>
            <person name="Parkhill J."/>
            <person name="Harvill E.T."/>
        </authorList>
    </citation>
    <scope>NUCLEOTIDE SEQUENCE [LARGE SCALE GENOMIC DNA]</scope>
    <source>
        <strain evidence="3 4">253</strain>
    </source>
</reference>
<feature type="domain" description="Activator of Hsp90 ATPase homologue 1/2-like C-terminal" evidence="2">
    <location>
        <begin position="22"/>
        <end position="160"/>
    </location>
</feature>